<accession>A0A8B6XBP0</accession>
<dbReference type="InterPro" id="IPR003594">
    <property type="entry name" value="HATPase_dom"/>
</dbReference>
<feature type="domain" description="Histidine kinase" evidence="11">
    <location>
        <begin position="571"/>
        <end position="799"/>
    </location>
</feature>
<organism evidence="14 15">
    <name type="scientific">Derxia gummosa DSM 723</name>
    <dbReference type="NCBI Taxonomy" id="1121388"/>
    <lineage>
        <taxon>Bacteria</taxon>
        <taxon>Pseudomonadati</taxon>
        <taxon>Pseudomonadota</taxon>
        <taxon>Betaproteobacteria</taxon>
        <taxon>Burkholderiales</taxon>
        <taxon>Alcaligenaceae</taxon>
        <taxon>Derxia</taxon>
    </lineage>
</organism>
<comment type="catalytic activity">
    <reaction evidence="1">
        <text>ATP + protein L-histidine = ADP + protein N-phospho-L-histidine.</text>
        <dbReference type="EC" id="2.7.13.3"/>
    </reaction>
</comment>
<dbReference type="EC" id="2.7.13.3" evidence="2"/>
<keyword evidence="8" id="KW-0902">Two-component regulatory system</keyword>
<keyword evidence="6 15" id="KW-0418">Kinase</keyword>
<reference evidence="15" key="2">
    <citation type="journal article" date="1999" name="Curr. Biol.">
        <title>Signal transduction: Gyrating protein kinases.</title>
        <authorList>
            <person name="Stock J."/>
        </authorList>
    </citation>
    <scope>NUCLEOTIDE SEQUENCE</scope>
</reference>
<reference evidence="15" key="3">
    <citation type="journal article" date="2000" name="Trends Biochem. Sci.">
        <title>GHKL, an emergent ATPase/kinase superfamily.</title>
        <authorList>
            <person name="Dutta R."/>
            <person name="Inouye M."/>
        </authorList>
    </citation>
    <scope>NUCLEOTIDE SEQUENCE</scope>
</reference>
<evidence type="ECO:0000313" key="15">
    <source>
        <dbReference type="RefSeq" id="WP_084545263.1"/>
    </source>
</evidence>
<evidence type="ECO:0000256" key="10">
    <source>
        <dbReference type="SAM" id="Phobius"/>
    </source>
</evidence>
<dbReference type="CDD" id="cd00130">
    <property type="entry name" value="PAS"/>
    <property type="match status" value="1"/>
</dbReference>
<evidence type="ECO:0000256" key="3">
    <source>
        <dbReference type="ARBA" id="ARBA00022553"/>
    </source>
</evidence>
<dbReference type="PROSITE" id="PS50109">
    <property type="entry name" value="HIS_KIN"/>
    <property type="match status" value="1"/>
</dbReference>
<dbReference type="PRINTS" id="PR00344">
    <property type="entry name" value="BCTRLSENSOR"/>
</dbReference>
<dbReference type="Pfam" id="PF13426">
    <property type="entry name" value="PAS_9"/>
    <property type="match status" value="1"/>
</dbReference>
<evidence type="ECO:0000256" key="4">
    <source>
        <dbReference type="ARBA" id="ARBA00022679"/>
    </source>
</evidence>
<feature type="transmembrane region" description="Helical" evidence="10">
    <location>
        <begin position="272"/>
        <end position="292"/>
    </location>
</feature>
<evidence type="ECO:0000256" key="6">
    <source>
        <dbReference type="ARBA" id="ARBA00022777"/>
    </source>
</evidence>
<evidence type="ECO:0000256" key="7">
    <source>
        <dbReference type="ARBA" id="ARBA00022840"/>
    </source>
</evidence>
<dbReference type="InterPro" id="IPR003661">
    <property type="entry name" value="HisK_dim/P_dom"/>
</dbReference>
<keyword evidence="5" id="KW-0547">Nucleotide-binding</keyword>
<keyword evidence="7" id="KW-0067">ATP-binding</keyword>
<dbReference type="PANTHER" id="PTHR43065">
    <property type="entry name" value="SENSOR HISTIDINE KINASE"/>
    <property type="match status" value="1"/>
</dbReference>
<evidence type="ECO:0000256" key="8">
    <source>
        <dbReference type="ARBA" id="ARBA00023012"/>
    </source>
</evidence>
<dbReference type="PANTHER" id="PTHR43065:SF10">
    <property type="entry name" value="PEROXIDE STRESS-ACTIVATED HISTIDINE KINASE MAK3"/>
    <property type="match status" value="1"/>
</dbReference>
<dbReference type="InterPro" id="IPR005467">
    <property type="entry name" value="His_kinase_dom"/>
</dbReference>
<reference evidence="15" key="1">
    <citation type="journal article" date="1994" name="Trends Genet.">
        <title>Protein histidine kinases and signal transduction in prokaryotes and eukaryotes.</title>
        <authorList>
            <person name="Alex L.A."/>
            <person name="Simon M.I."/>
        </authorList>
    </citation>
    <scope>NUCLEOTIDE SEQUENCE</scope>
</reference>
<feature type="compositionally biased region" description="Polar residues" evidence="9">
    <location>
        <begin position="806"/>
        <end position="819"/>
    </location>
</feature>
<dbReference type="Pfam" id="PF00512">
    <property type="entry name" value="HisKA"/>
    <property type="match status" value="1"/>
</dbReference>
<feature type="domain" description="PAS" evidence="12">
    <location>
        <begin position="307"/>
        <end position="352"/>
    </location>
</feature>
<feature type="transmembrane region" description="Helical" evidence="10">
    <location>
        <begin position="29"/>
        <end position="52"/>
    </location>
</feature>
<evidence type="ECO:0000256" key="2">
    <source>
        <dbReference type="ARBA" id="ARBA00012438"/>
    </source>
</evidence>
<dbReference type="CDD" id="cd00082">
    <property type="entry name" value="HisKA"/>
    <property type="match status" value="1"/>
</dbReference>
<feature type="region of interest" description="Disordered" evidence="9">
    <location>
        <begin position="800"/>
        <end position="819"/>
    </location>
</feature>
<sequence>MNTLPSSHTSRGPLAAGEHAPRREPLSRWYWLTPLISMAIFIAVMGAGAWWLHRQQQSLEREVLYRDTEAAAQTVRLRVLSQQDALSSLARSLAAEEIDENGFRSRAKELVAQYGEINSVAAFDAQRNLRWAEARPDSGANWQTGMPILESEPTANYNRARDARQARYSRVYSRSNAKVFDVAVPVFIGTRFSGMVIATYSVSSLLSNAVPTEIRTKYKVEIHDREERSIAAEGDQFDELGVEHSRLLDPPGDGMRLVAHADAQRPHFRTNLLLWLVLGLSVFIIWSLATVWRHMLRRAAAEQQLEREAGFRRAMEDSMLTGMRAIDMEGRITYVNAAFCRMTGFAEHELLGAVPPYPYWTAEDIASKWDEFAAVMSSRAYRDNLGLEATVQRKDGSRFAARLYLSPLIDERGAQFGWMTSMTDITEPKRVRESLAAAHERFTTVLEELDAAVSVVAPPADPSRGEAELLFANRYFRQLFGNDPAGHAKLAGSAPPDAAAPGTAHEVHCTDIDRWFEVRRRQIEWVDGRRVEVQIATDITSRVMSENIQRQQAAREAWTSRLITMGEMASSLAHELNQPLTAITNYSMGTVARVKSIMSRDPESRAGELLPPLEKTASQAQRAGAIIRRIREFVKRREPNRKKATVQAILDDAIGLVEFDAVKRQVIIETELQPHLPPIAVDPIMIEQVLVNLMRNGIEAMADARDRRLTVSAHVYTDPAGQVGTAIDVMDRGHGIPPEAAAQLFEPFYTTKSEGMGMGLNICRSIVEFHQGRLWAENNPPLNGQPNGCTFHLRLPFHHAGETPANDGTNEVTSQVTPS</sequence>
<evidence type="ECO:0000259" key="13">
    <source>
        <dbReference type="PROSITE" id="PS50113"/>
    </source>
</evidence>
<dbReference type="SMART" id="SM00387">
    <property type="entry name" value="HATPase_c"/>
    <property type="match status" value="1"/>
</dbReference>
<dbReference type="RefSeq" id="WP_084545263.1">
    <property type="nucleotide sequence ID" value="NZ_KI519499.1"/>
</dbReference>
<dbReference type="InterPro" id="IPR036097">
    <property type="entry name" value="HisK_dim/P_sf"/>
</dbReference>
<dbReference type="InterPro" id="IPR000014">
    <property type="entry name" value="PAS"/>
</dbReference>
<evidence type="ECO:0000259" key="11">
    <source>
        <dbReference type="PROSITE" id="PS50109"/>
    </source>
</evidence>
<dbReference type="SUPFAM" id="SSF55785">
    <property type="entry name" value="PYP-like sensor domain (PAS domain)"/>
    <property type="match status" value="2"/>
</dbReference>
<dbReference type="PROSITE" id="PS50113">
    <property type="entry name" value="PAC"/>
    <property type="match status" value="1"/>
</dbReference>
<dbReference type="NCBIfam" id="TIGR00229">
    <property type="entry name" value="sensory_box"/>
    <property type="match status" value="1"/>
</dbReference>
<dbReference type="InterPro" id="IPR004358">
    <property type="entry name" value="Sig_transdc_His_kin-like_C"/>
</dbReference>
<dbReference type="GO" id="GO:0005524">
    <property type="term" value="F:ATP binding"/>
    <property type="evidence" value="ECO:0007669"/>
    <property type="project" value="UniProtKB-KW"/>
</dbReference>
<evidence type="ECO:0000259" key="12">
    <source>
        <dbReference type="PROSITE" id="PS50112"/>
    </source>
</evidence>
<keyword evidence="10" id="KW-0812">Transmembrane</keyword>
<evidence type="ECO:0000313" key="14">
    <source>
        <dbReference type="Proteomes" id="UP000675920"/>
    </source>
</evidence>
<dbReference type="Gene3D" id="3.30.450.20">
    <property type="entry name" value="PAS domain"/>
    <property type="match status" value="1"/>
</dbReference>
<evidence type="ECO:0000256" key="1">
    <source>
        <dbReference type="ARBA" id="ARBA00000085"/>
    </source>
</evidence>
<keyword evidence="4" id="KW-0808">Transferase</keyword>
<dbReference type="PROSITE" id="PS50112">
    <property type="entry name" value="PAS"/>
    <property type="match status" value="1"/>
</dbReference>
<keyword evidence="3" id="KW-0597">Phosphoprotein</keyword>
<dbReference type="Proteomes" id="UP000675920">
    <property type="component" value="Unplaced"/>
</dbReference>
<dbReference type="Gene3D" id="3.30.565.10">
    <property type="entry name" value="Histidine kinase-like ATPase, C-terminal domain"/>
    <property type="match status" value="1"/>
</dbReference>
<dbReference type="SMART" id="SM00091">
    <property type="entry name" value="PAS"/>
    <property type="match status" value="2"/>
</dbReference>
<protein>
    <recommendedName>
        <fullName evidence="2">histidine kinase</fullName>
        <ecNumber evidence="2">2.7.13.3</ecNumber>
    </recommendedName>
</protein>
<dbReference type="SMART" id="SM00388">
    <property type="entry name" value="HisKA"/>
    <property type="match status" value="1"/>
</dbReference>
<keyword evidence="14" id="KW-1185">Reference proteome</keyword>
<evidence type="ECO:0000256" key="9">
    <source>
        <dbReference type="SAM" id="MobiDB-lite"/>
    </source>
</evidence>
<dbReference type="Gene3D" id="1.10.287.130">
    <property type="match status" value="1"/>
</dbReference>
<feature type="domain" description="PAC" evidence="13">
    <location>
        <begin position="385"/>
        <end position="437"/>
    </location>
</feature>
<dbReference type="InterPro" id="IPR035965">
    <property type="entry name" value="PAS-like_dom_sf"/>
</dbReference>
<dbReference type="OrthoDB" id="1931120at2"/>
<dbReference type="SUPFAM" id="SSF47384">
    <property type="entry name" value="Homodimeric domain of signal transducing histidine kinase"/>
    <property type="match status" value="1"/>
</dbReference>
<dbReference type="Pfam" id="PF02518">
    <property type="entry name" value="HATPase_c"/>
    <property type="match status" value="1"/>
</dbReference>
<keyword evidence="10" id="KW-0472">Membrane</keyword>
<name>A0A8B6XBP0_9BURK</name>
<proteinExistence type="predicted"/>
<keyword evidence="10" id="KW-1133">Transmembrane helix</keyword>
<evidence type="ECO:0000256" key="5">
    <source>
        <dbReference type="ARBA" id="ARBA00022741"/>
    </source>
</evidence>
<reference evidence="15" key="4">
    <citation type="submission" date="2025-08" db="UniProtKB">
        <authorList>
            <consortium name="RefSeq"/>
        </authorList>
    </citation>
    <scope>IDENTIFICATION</scope>
</reference>
<dbReference type="SUPFAM" id="SSF55874">
    <property type="entry name" value="ATPase domain of HSP90 chaperone/DNA topoisomerase II/histidine kinase"/>
    <property type="match status" value="1"/>
</dbReference>
<dbReference type="InterPro" id="IPR000700">
    <property type="entry name" value="PAS-assoc_C"/>
</dbReference>
<dbReference type="AlphaFoldDB" id="A0A8B6XBP0"/>
<dbReference type="GO" id="GO:0000155">
    <property type="term" value="F:phosphorelay sensor kinase activity"/>
    <property type="evidence" value="ECO:0007669"/>
    <property type="project" value="InterPro"/>
</dbReference>
<dbReference type="InterPro" id="IPR036890">
    <property type="entry name" value="HATPase_C_sf"/>
</dbReference>